<dbReference type="SUPFAM" id="SSF63380">
    <property type="entry name" value="Riboflavin synthase domain-like"/>
    <property type="match status" value="1"/>
</dbReference>
<evidence type="ECO:0000256" key="6">
    <source>
        <dbReference type="ARBA" id="ARBA00022448"/>
    </source>
</evidence>
<dbReference type="SUPFAM" id="SSF52922">
    <property type="entry name" value="TK C-terminal domain-like"/>
    <property type="match status" value="1"/>
</dbReference>
<evidence type="ECO:0000256" key="4">
    <source>
        <dbReference type="ARBA" id="ARBA00007820"/>
    </source>
</evidence>
<dbReference type="GO" id="GO:0004783">
    <property type="term" value="F:sulfite reductase (NADPH) activity"/>
    <property type="evidence" value="ECO:0007669"/>
    <property type="project" value="UniProtKB-EC"/>
</dbReference>
<evidence type="ECO:0000256" key="1">
    <source>
        <dbReference type="ARBA" id="ARBA00001917"/>
    </source>
</evidence>
<keyword evidence="6" id="KW-0813">Transport</keyword>
<dbReference type="InterPro" id="IPR000554">
    <property type="entry name" value="Ribosomal_eS7"/>
</dbReference>
<evidence type="ECO:0000313" key="18">
    <source>
        <dbReference type="EMBL" id="WFD24414.1"/>
    </source>
</evidence>
<comment type="similarity">
    <text evidence="4">Belongs to the eukaryotic ribosomal protein eS7 family.</text>
</comment>
<keyword evidence="8" id="KW-0288">FMN</keyword>
<accession>A0AAF0J005</accession>
<evidence type="ECO:0000259" key="17">
    <source>
        <dbReference type="PROSITE" id="PS51384"/>
    </source>
</evidence>
<keyword evidence="12" id="KW-0249">Electron transport</keyword>
<dbReference type="InterPro" id="IPR017927">
    <property type="entry name" value="FAD-bd_FR_type"/>
</dbReference>
<keyword evidence="13 18" id="KW-0560">Oxidoreductase</keyword>
<dbReference type="InterPro" id="IPR009014">
    <property type="entry name" value="Transketo_C/PFOR_II"/>
</dbReference>
<evidence type="ECO:0000256" key="7">
    <source>
        <dbReference type="ARBA" id="ARBA00022630"/>
    </source>
</evidence>
<keyword evidence="10" id="KW-0521">NADP</keyword>
<dbReference type="Gene3D" id="3.40.50.80">
    <property type="entry name" value="Nucleotide-binding domain of ferredoxin-NADP reductase (FNR) module"/>
    <property type="match status" value="1"/>
</dbReference>
<keyword evidence="19" id="KW-1185">Reference proteome</keyword>
<dbReference type="PRINTS" id="PR00371">
    <property type="entry name" value="FPNCR"/>
</dbReference>
<dbReference type="InterPro" id="IPR017938">
    <property type="entry name" value="Riboflavin_synthase-like_b-brl"/>
</dbReference>
<evidence type="ECO:0000256" key="5">
    <source>
        <dbReference type="ARBA" id="ARBA00012604"/>
    </source>
</evidence>
<dbReference type="InterPro" id="IPR023173">
    <property type="entry name" value="NADPH_Cyt_P450_Rdtase_alpha"/>
</dbReference>
<dbReference type="Gene3D" id="3.40.50.920">
    <property type="match status" value="1"/>
</dbReference>
<evidence type="ECO:0000256" key="9">
    <source>
        <dbReference type="ARBA" id="ARBA00022827"/>
    </source>
</evidence>
<keyword evidence="9" id="KW-0274">FAD</keyword>
<comment type="catalytic activity">
    <reaction evidence="15">
        <text>hydrogen sulfide + 3 NADP(+) + 3 H2O = sulfite + 3 NADPH + 4 H(+)</text>
        <dbReference type="Rhea" id="RHEA:13801"/>
        <dbReference type="ChEBI" id="CHEBI:15377"/>
        <dbReference type="ChEBI" id="CHEBI:15378"/>
        <dbReference type="ChEBI" id="CHEBI:17359"/>
        <dbReference type="ChEBI" id="CHEBI:29919"/>
        <dbReference type="ChEBI" id="CHEBI:57783"/>
        <dbReference type="ChEBI" id="CHEBI:58349"/>
        <dbReference type="EC" id="1.8.1.2"/>
    </reaction>
</comment>
<keyword evidence="14" id="KW-0687">Ribonucleoprotein</keyword>
<gene>
    <name evidence="18" type="primary">MET10</name>
    <name evidence="18" type="ORF">MEQU1_003114</name>
</gene>
<evidence type="ECO:0000256" key="12">
    <source>
        <dbReference type="ARBA" id="ARBA00022982"/>
    </source>
</evidence>
<reference evidence="18" key="1">
    <citation type="submission" date="2023-03" db="EMBL/GenBank/DDBJ databases">
        <title>Mating type loci evolution in Malassezia.</title>
        <authorList>
            <person name="Coelho M.A."/>
        </authorList>
    </citation>
    <scope>NUCLEOTIDE SEQUENCE</scope>
    <source>
        <strain evidence="18">CBS 12830</strain>
    </source>
</reference>
<evidence type="ECO:0000256" key="16">
    <source>
        <dbReference type="ARBA" id="ARBA00059320"/>
    </source>
</evidence>
<dbReference type="InterPro" id="IPR039261">
    <property type="entry name" value="FNR_nucleotide-bd"/>
</dbReference>
<dbReference type="InterPro" id="IPR001709">
    <property type="entry name" value="Flavoprot_Pyr_Nucl_cyt_Rdtase"/>
</dbReference>
<dbReference type="InterPro" id="IPR002869">
    <property type="entry name" value="Pyrv_flavodox_OxRed_cen"/>
</dbReference>
<keyword evidence="11" id="KW-0689">Ribosomal protein</keyword>
<evidence type="ECO:0000256" key="3">
    <source>
        <dbReference type="ARBA" id="ARBA00004774"/>
    </source>
</evidence>
<sequence>MASKSSAMSGAALFAGGAFVGTSLYALARSYLTGHAGKKGAGIDAPSAARQALEAAKLVKPDGAVNEAGLYVAPEKHATPDALYNVAGVMGIPYEARSTLPTVPTLDTHADVGDSEPVPMALSPVLLDQPAFCASLIAMEMLVWANSGTVFTYESATTGFGTYCESQSHHADGPEVLRMQTRAGAGQAIAGFLAGEGSATRPAGARTTVSVLTNAEGLLAMGPALASISTEGTDLVVHVSGASQATSDDLRVSNDYASALSTAVMLGDLGFEVLLSASPQESVDMAKYAYARTTKKPLVHIFDGAYAAIERRRLTPPSSSAPEPLAYTGPAAPDTVLVMPNSAPSYQARALLLSLPAALRSKIGVVSVRLLRPWNAKALRKVLPSSVKTLRVVEEAFAAWGGALYADVLEAALSGDLGDAAPAVQSLVLSPGEQLDVYAWVALLQAMAQSAEPLSLARVLEAAERREVKILDLLSLSGPGSQLVTFFGADAGCTPAAATLLAEGLHGSHVRMLARYDNYAAEGAVRTDLVVSDRQGAEIPMDVLARDAQSHVVVLGEPSALLRGYRLLETLRPDGTLVLLASAQNAEEVADLLSPADRQLLARQRVRVRVVDAQGVAHTLLESLQSGKGKSDAPSASDLAASVVAASVSKIVPALHSRTRKASFAQDRALEQASARAMLQISPSGWADAPESDEEAAAAQARAAHLAYNNVRSHAASVAAPRQVTRASWALAAWQLLFREAYATDASALRPDLPEKTYNVKVSVNKRLTPLEYDRYLFHMELDTAGTGLKYEVGEALGVHGWNDDDEVMEFIRWSGYNPEELVCAPSVTHPGAMESRTVYQTLQQNLDIFGKPPKSFFEALGKVVASQDEAKWIRFISAAEGASTFKMLSESETVTYVDVLHMFPTARVTMDWLTKHVEPIKPRHYSIASAQVAVGDSVHLLIVTVDWKTPRGSLRYGQCTRYLSRLQPGTKVTVSLKPSVMKLPPHDTQPIIMAGLGTGAAPFRAFLQARDYQRRQGKKIGPMYYYFGSRHRAMEYMYGEELEAYLADGVLTHLGLAFSRDQKKKVYIQHKIVEDGKQLAEYLVPELASKGQPVDESERGIFTLCGPVWPVPDIQEALVTAFIEHGWTREKAEAKIAELKEEERYPPFATPERLSLPTNAMATVNQKIFRTANAPTTAPTEVETTVCQALIDLESHIPELKAELRALQVSAVKEVDVKGGKKAYVVFVPMIQLKAFHKIQQRLTRELEKKFSDHHVVFIGQRRIMGKPSSHSRAKQPRPRSRTLTAVHNAILEDLVFPTEITAKRVRVAADGSKLVRCALDSKDATSLEYKLETFSSVYRKLTGKDVAFTI</sequence>
<proteinExistence type="inferred from homology"/>
<comment type="pathway">
    <text evidence="3">Sulfur metabolism; hydrogen sulfide biosynthesis; hydrogen sulfide from sulfite (NADPH route): step 1/1.</text>
</comment>
<evidence type="ECO:0000256" key="13">
    <source>
        <dbReference type="ARBA" id="ARBA00023002"/>
    </source>
</evidence>
<dbReference type="PANTHER" id="PTHR19384">
    <property type="entry name" value="NITRIC OXIDE SYNTHASE-RELATED"/>
    <property type="match status" value="1"/>
</dbReference>
<dbReference type="FunFam" id="1.20.990.10:FF:000010">
    <property type="entry name" value="Sulfite reductase [NADPH] flavoprotein component"/>
    <property type="match status" value="1"/>
</dbReference>
<dbReference type="Pfam" id="PF00175">
    <property type="entry name" value="NAD_binding_1"/>
    <property type="match status" value="1"/>
</dbReference>
<name>A0AAF0J005_9BASI</name>
<dbReference type="GO" id="GO:1990904">
    <property type="term" value="C:ribonucleoprotein complex"/>
    <property type="evidence" value="ECO:0007669"/>
    <property type="project" value="UniProtKB-KW"/>
</dbReference>
<evidence type="ECO:0000256" key="15">
    <source>
        <dbReference type="ARBA" id="ARBA00052219"/>
    </source>
</evidence>
<comment type="cofactor">
    <cofactor evidence="2">
        <name>FAD</name>
        <dbReference type="ChEBI" id="CHEBI:57692"/>
    </cofactor>
</comment>
<protein>
    <recommendedName>
        <fullName evidence="5">assimilatory sulfite reductase (NADPH)</fullName>
        <ecNumber evidence="5">1.8.1.2</ecNumber>
    </recommendedName>
</protein>
<keyword evidence="7" id="KW-0285">Flavoprotein</keyword>
<evidence type="ECO:0000256" key="10">
    <source>
        <dbReference type="ARBA" id="ARBA00022857"/>
    </source>
</evidence>
<dbReference type="Proteomes" id="UP001214415">
    <property type="component" value="Chromosome 6"/>
</dbReference>
<dbReference type="GO" id="GO:0005829">
    <property type="term" value="C:cytosol"/>
    <property type="evidence" value="ECO:0007669"/>
    <property type="project" value="TreeGrafter"/>
</dbReference>
<dbReference type="Gene3D" id="3.40.920.10">
    <property type="entry name" value="Pyruvate-ferredoxin oxidoreductase, PFOR, domain III"/>
    <property type="match status" value="1"/>
</dbReference>
<dbReference type="Gene3D" id="3.40.50.970">
    <property type="match status" value="1"/>
</dbReference>
<dbReference type="GO" id="GO:0005840">
    <property type="term" value="C:ribosome"/>
    <property type="evidence" value="ECO:0007669"/>
    <property type="project" value="UniProtKB-KW"/>
</dbReference>
<evidence type="ECO:0000256" key="2">
    <source>
        <dbReference type="ARBA" id="ARBA00001974"/>
    </source>
</evidence>
<dbReference type="GO" id="GO:0050660">
    <property type="term" value="F:flavin adenine dinucleotide binding"/>
    <property type="evidence" value="ECO:0007669"/>
    <property type="project" value="TreeGrafter"/>
</dbReference>
<comment type="function">
    <text evidence="16">This enzyme catalyzes the 6-electron reduction of sulfite to sulfide. This is one of several activities required for the biosynthesis of L-cysteine from sulfate.</text>
</comment>
<dbReference type="GO" id="GO:0003735">
    <property type="term" value="F:structural constituent of ribosome"/>
    <property type="evidence" value="ECO:0007669"/>
    <property type="project" value="InterPro"/>
</dbReference>
<dbReference type="Pfam" id="PF01251">
    <property type="entry name" value="Ribosomal_S7e"/>
    <property type="match status" value="1"/>
</dbReference>
<dbReference type="InterPro" id="IPR003097">
    <property type="entry name" value="CysJ-like_FAD-binding"/>
</dbReference>
<dbReference type="SUPFAM" id="SSF52518">
    <property type="entry name" value="Thiamin diphosphate-binding fold (THDP-binding)"/>
    <property type="match status" value="1"/>
</dbReference>
<dbReference type="SUPFAM" id="SSF53323">
    <property type="entry name" value="Pyruvate-ferredoxin oxidoreductase, PFOR, domain III"/>
    <property type="match status" value="1"/>
</dbReference>
<dbReference type="Gene3D" id="1.20.990.10">
    <property type="entry name" value="NADPH-cytochrome p450 Reductase, Chain A, domain 3"/>
    <property type="match status" value="1"/>
</dbReference>
<dbReference type="Gene3D" id="2.40.30.10">
    <property type="entry name" value="Translation factors"/>
    <property type="match status" value="1"/>
</dbReference>
<dbReference type="PROSITE" id="PS51384">
    <property type="entry name" value="FAD_FR"/>
    <property type="match status" value="1"/>
</dbReference>
<dbReference type="SUPFAM" id="SSF52343">
    <property type="entry name" value="Ferredoxin reductase-like, C-terminal NADP-linked domain"/>
    <property type="match status" value="1"/>
</dbReference>
<dbReference type="EC" id="1.8.1.2" evidence="5"/>
<dbReference type="GO" id="GO:0010181">
    <property type="term" value="F:FMN binding"/>
    <property type="evidence" value="ECO:0007669"/>
    <property type="project" value="TreeGrafter"/>
</dbReference>
<dbReference type="InterPro" id="IPR001433">
    <property type="entry name" value="OxRdtase_FAD/NAD-bd"/>
</dbReference>
<comment type="cofactor">
    <cofactor evidence="1">
        <name>FMN</name>
        <dbReference type="ChEBI" id="CHEBI:58210"/>
    </cofactor>
</comment>
<dbReference type="PANTHER" id="PTHR19384:SF109">
    <property type="entry name" value="SULFITE REDUCTASE [NADPH] FLAVOPROTEIN COMPONENT"/>
    <property type="match status" value="1"/>
</dbReference>
<evidence type="ECO:0000256" key="11">
    <source>
        <dbReference type="ARBA" id="ARBA00022980"/>
    </source>
</evidence>
<dbReference type="GO" id="GO:0006412">
    <property type="term" value="P:translation"/>
    <property type="evidence" value="ECO:0007669"/>
    <property type="project" value="InterPro"/>
</dbReference>
<evidence type="ECO:0000256" key="14">
    <source>
        <dbReference type="ARBA" id="ARBA00023274"/>
    </source>
</evidence>
<dbReference type="CDD" id="cd06207">
    <property type="entry name" value="CyPoR_like"/>
    <property type="match status" value="1"/>
</dbReference>
<evidence type="ECO:0000313" key="19">
    <source>
        <dbReference type="Proteomes" id="UP001214415"/>
    </source>
</evidence>
<dbReference type="Pfam" id="PF00667">
    <property type="entry name" value="FAD_binding_1"/>
    <property type="match status" value="1"/>
</dbReference>
<organism evidence="18 19">
    <name type="scientific">Malassezia equina</name>
    <dbReference type="NCBI Taxonomy" id="1381935"/>
    <lineage>
        <taxon>Eukaryota</taxon>
        <taxon>Fungi</taxon>
        <taxon>Dikarya</taxon>
        <taxon>Basidiomycota</taxon>
        <taxon>Ustilaginomycotina</taxon>
        <taxon>Malasseziomycetes</taxon>
        <taxon>Malasseziales</taxon>
        <taxon>Malasseziaceae</taxon>
        <taxon>Malassezia</taxon>
    </lineage>
</organism>
<dbReference type="EMBL" id="CP119905">
    <property type="protein sequence ID" value="WFD24414.1"/>
    <property type="molecule type" value="Genomic_DNA"/>
</dbReference>
<feature type="domain" description="FAD-binding FR-type" evidence="17">
    <location>
        <begin position="755"/>
        <end position="986"/>
    </location>
</feature>
<dbReference type="InterPro" id="IPR029061">
    <property type="entry name" value="THDP-binding"/>
</dbReference>
<evidence type="ECO:0000256" key="8">
    <source>
        <dbReference type="ARBA" id="ARBA00022643"/>
    </source>
</evidence>